<dbReference type="InterPro" id="IPR024096">
    <property type="entry name" value="NO_sig/Golgi_transp_ligand-bd"/>
</dbReference>
<protein>
    <submittedName>
        <fullName evidence="1">YslB family protein</fullName>
    </submittedName>
</protein>
<accession>A0ABU9VKC4</accession>
<dbReference type="InterPro" id="IPR019642">
    <property type="entry name" value="DUF2507"/>
</dbReference>
<comment type="caution">
    <text evidence="1">The sequence shown here is derived from an EMBL/GenBank/DDBJ whole genome shotgun (WGS) entry which is preliminary data.</text>
</comment>
<proteinExistence type="predicted"/>
<dbReference type="Gene3D" id="3.30.1380.20">
    <property type="entry name" value="Trafficking protein particle complex subunit 3"/>
    <property type="match status" value="1"/>
</dbReference>
<evidence type="ECO:0000313" key="1">
    <source>
        <dbReference type="EMBL" id="MEN0644337.1"/>
    </source>
</evidence>
<gene>
    <name evidence="1" type="ORF">MKY91_14395</name>
</gene>
<dbReference type="SUPFAM" id="SSF111126">
    <property type="entry name" value="Ligand-binding domain in the NO signalling and Golgi transport"/>
    <property type="match status" value="1"/>
</dbReference>
<keyword evidence="2" id="KW-1185">Reference proteome</keyword>
<evidence type="ECO:0000313" key="2">
    <source>
        <dbReference type="Proteomes" id="UP001418796"/>
    </source>
</evidence>
<dbReference type="Pfam" id="PF10702">
    <property type="entry name" value="DUF2507"/>
    <property type="match status" value="1"/>
</dbReference>
<name>A0ABU9VKC4_9BACI</name>
<dbReference type="EMBL" id="JBCITK010000001">
    <property type="protein sequence ID" value="MEN0644337.1"/>
    <property type="molecule type" value="Genomic_DNA"/>
</dbReference>
<sequence>MEPKVELETSNFGYDLIRNDVLHELLGTEKETLLYWIGKSTARSYPLENTDDLISFFERAEWGTLSLVKEKPYEKTFELTGPWMGKKDQRCYQLEAGFLAQQFETQTQATAVAVLSEKRQLVQIQVTIDRHDPLD</sequence>
<dbReference type="Proteomes" id="UP001418796">
    <property type="component" value="Unassembled WGS sequence"/>
</dbReference>
<reference evidence="1 2" key="1">
    <citation type="submission" date="2024-03" db="EMBL/GenBank/DDBJ databases">
        <title>Bacilli Hybrid Assemblies.</title>
        <authorList>
            <person name="Kovac J."/>
        </authorList>
    </citation>
    <scope>NUCLEOTIDE SEQUENCE [LARGE SCALE GENOMIC DNA]</scope>
    <source>
        <strain evidence="1 2">FSL R7-0666</strain>
    </source>
</reference>
<organism evidence="1 2">
    <name type="scientific">Alkalicoccobacillus gibsonii</name>
    <dbReference type="NCBI Taxonomy" id="79881"/>
    <lineage>
        <taxon>Bacteria</taxon>
        <taxon>Bacillati</taxon>
        <taxon>Bacillota</taxon>
        <taxon>Bacilli</taxon>
        <taxon>Bacillales</taxon>
        <taxon>Bacillaceae</taxon>
        <taxon>Alkalicoccobacillus</taxon>
    </lineage>
</organism>
<dbReference type="RefSeq" id="WP_343131057.1">
    <property type="nucleotide sequence ID" value="NZ_JBCITK010000001.1"/>
</dbReference>